<dbReference type="EMBL" id="CM015729">
    <property type="protein sequence ID" value="KAF3703170.1"/>
    <property type="molecule type" value="Genomic_DNA"/>
</dbReference>
<evidence type="ECO:0000313" key="3">
    <source>
        <dbReference type="EMBL" id="KAF3703170.1"/>
    </source>
</evidence>
<reference evidence="4" key="2">
    <citation type="submission" date="2019-02" db="EMBL/GenBank/DDBJ databases">
        <title>Opniocepnalus argus Var Kimnra genome.</title>
        <authorList>
            <person name="Zhou C."/>
            <person name="Xiao S."/>
        </authorList>
    </citation>
    <scope>NUCLEOTIDE SEQUENCE [LARGE SCALE GENOMIC DNA]</scope>
</reference>
<evidence type="ECO:0000313" key="4">
    <source>
        <dbReference type="Proteomes" id="UP000503349"/>
    </source>
</evidence>
<keyword evidence="4" id="KW-1185">Reference proteome</keyword>
<gene>
    <name evidence="3" type="ORF">EXN66_Car018858</name>
</gene>
<evidence type="ECO:0000256" key="1">
    <source>
        <dbReference type="SAM" id="MobiDB-lite"/>
    </source>
</evidence>
<dbReference type="GO" id="GO:0070935">
    <property type="term" value="P:3'-UTR-mediated mRNA stabilization"/>
    <property type="evidence" value="ECO:0007669"/>
    <property type="project" value="TreeGrafter"/>
</dbReference>
<dbReference type="PANTHER" id="PTHR12121:SF27">
    <property type="entry name" value="PROTEIN ANGEL HOMOLOG 2"/>
    <property type="match status" value="1"/>
</dbReference>
<dbReference type="Gene3D" id="3.60.10.10">
    <property type="entry name" value="Endonuclease/exonuclease/phosphatase"/>
    <property type="match status" value="1"/>
</dbReference>
<evidence type="ECO:0000259" key="2">
    <source>
        <dbReference type="Pfam" id="PF03372"/>
    </source>
</evidence>
<feature type="compositionally biased region" description="Basic and acidic residues" evidence="1">
    <location>
        <begin position="118"/>
        <end position="132"/>
    </location>
</feature>
<dbReference type="Pfam" id="PF03372">
    <property type="entry name" value="Exo_endo_phos"/>
    <property type="match status" value="1"/>
</dbReference>
<dbReference type="Proteomes" id="UP000503349">
    <property type="component" value="Chromosome 18"/>
</dbReference>
<reference evidence="3 4" key="1">
    <citation type="submission" date="2019-02" db="EMBL/GenBank/DDBJ databases">
        <title>Opniocepnalus argus genome.</title>
        <authorList>
            <person name="Zhou C."/>
            <person name="Xiao S."/>
        </authorList>
    </citation>
    <scope>NUCLEOTIDE SEQUENCE [LARGE SCALE GENOMIC DNA]</scope>
    <source>
        <strain evidence="3">OARG1902GOOAL</strain>
        <tissue evidence="3">Muscle</tissue>
    </source>
</reference>
<sequence length="748" mass="83503">MFLSRLSSLSSYTSSFLSRSRPALCWAGFSSNSASSCITPFIPASDPWWSVQGFPPWPPRLPHSHPATHQVFTGRILRSKNINPGNASGGWRSFYTTAGLLMERPDRDRGPPQKRRKSAEEKRTVEQRDGHRGGVTAGGTGGKAKDGSSKRDHHLQDPSADRRPRQSPFFGDRSQDRGKNGARKDGSREKMNSKDVERTKSGNKNRERKDGGSQDETPHQGRREHYQRGHKDSQTAKSRTQTPKSKQEKDSVSMHKPKANPWFKERGGERQGESHRNTTPAEERFRDRRSDRGHWTGIVYQPRNTNPPLNPWGEMEAKWQPPPPGTSPPVRQQDEAARVKPLQRHWEMSSACGTYPPPPGCSTAFDFSVMSYNILSQELLQDNTYLYEHCNPSVLSWDYRLPCLLAEIQQHNADILCLQEVQEDHYENQIKPALQALGYQCEYKKRTGSKPDGCAIIFKSSRLCLLSSNPVEFFRSGDAVLDRDNVGLVVLLQPNNAAGQSDPSAFICVANTHLLYNPRRGDVKLAQLAILLAEISRLSRLPDGSTNPVVLCGDFNSTPWSPLYNFLTTGCLEYGGLQLGMVSGQEYPPRHQRLLTSPIWSQSLGISHKCQYENKIPVDLSPSSPAAVEGAIANLTVEDLANKAAAAVLNRARLEHSLKLQSSYLHCLMPDGRPEITTCHSRTAMTVDYILFTPELVTPLSLPGARGLQLLGRLSLVGQSELEEVNGLPNRHHSSDHLPLLALFRFQH</sequence>
<name>A0A6G1QKE2_CHAAH</name>
<accession>A0A6G1QKE2</accession>
<feature type="compositionally biased region" description="Polar residues" evidence="1">
    <location>
        <begin position="235"/>
        <end position="244"/>
    </location>
</feature>
<dbReference type="InterPro" id="IPR005135">
    <property type="entry name" value="Endo/exonuclease/phosphatase"/>
</dbReference>
<dbReference type="InterPro" id="IPR036691">
    <property type="entry name" value="Endo/exonu/phosph_ase_sf"/>
</dbReference>
<dbReference type="PANTHER" id="PTHR12121">
    <property type="entry name" value="CARBON CATABOLITE REPRESSOR PROTEIN 4"/>
    <property type="match status" value="1"/>
</dbReference>
<dbReference type="InterPro" id="IPR050410">
    <property type="entry name" value="CCR4/nocturin_mRNA_transcr"/>
</dbReference>
<feature type="region of interest" description="Disordered" evidence="1">
    <location>
        <begin position="102"/>
        <end position="340"/>
    </location>
</feature>
<dbReference type="AlphaFoldDB" id="A0A6G1QKE2"/>
<feature type="compositionally biased region" description="Basic and acidic residues" evidence="1">
    <location>
        <begin position="173"/>
        <end position="234"/>
    </location>
</feature>
<dbReference type="GO" id="GO:0000175">
    <property type="term" value="F:3'-5'-RNA exonuclease activity"/>
    <property type="evidence" value="ECO:0007669"/>
    <property type="project" value="TreeGrafter"/>
</dbReference>
<dbReference type="SUPFAM" id="SSF56219">
    <property type="entry name" value="DNase I-like"/>
    <property type="match status" value="1"/>
</dbReference>
<feature type="compositionally biased region" description="Gly residues" evidence="1">
    <location>
        <begin position="133"/>
        <end position="142"/>
    </location>
</feature>
<feature type="domain" description="Endonuclease/exonuclease/phosphatase" evidence="2">
    <location>
        <begin position="370"/>
        <end position="700"/>
    </location>
</feature>
<proteinExistence type="predicted"/>
<feature type="compositionally biased region" description="Basic and acidic residues" evidence="1">
    <location>
        <begin position="143"/>
        <end position="164"/>
    </location>
</feature>
<protein>
    <submittedName>
        <fullName evidence="3">Protein angel-like protein 2</fullName>
    </submittedName>
</protein>
<feature type="compositionally biased region" description="Basic and acidic residues" evidence="1">
    <location>
        <begin position="263"/>
        <end position="294"/>
    </location>
</feature>
<dbReference type="GO" id="GO:0003730">
    <property type="term" value="F:mRNA 3'-UTR binding"/>
    <property type="evidence" value="ECO:0007669"/>
    <property type="project" value="TreeGrafter"/>
</dbReference>
<organism evidence="3 4">
    <name type="scientific">Channa argus</name>
    <name type="common">Northern snakehead</name>
    <name type="synonym">Ophicephalus argus</name>
    <dbReference type="NCBI Taxonomy" id="215402"/>
    <lineage>
        <taxon>Eukaryota</taxon>
        <taxon>Metazoa</taxon>
        <taxon>Chordata</taxon>
        <taxon>Craniata</taxon>
        <taxon>Vertebrata</taxon>
        <taxon>Euteleostomi</taxon>
        <taxon>Actinopterygii</taxon>
        <taxon>Neopterygii</taxon>
        <taxon>Teleostei</taxon>
        <taxon>Neoteleostei</taxon>
        <taxon>Acanthomorphata</taxon>
        <taxon>Anabantaria</taxon>
        <taxon>Anabantiformes</taxon>
        <taxon>Channoidei</taxon>
        <taxon>Channidae</taxon>
        <taxon>Channa</taxon>
    </lineage>
</organism>